<feature type="domain" description="Acyl-CoA oxidase/dehydrogenase middle" evidence="8">
    <location>
        <begin position="129"/>
        <end position="200"/>
    </location>
</feature>
<evidence type="ECO:0000259" key="7">
    <source>
        <dbReference type="Pfam" id="PF00441"/>
    </source>
</evidence>
<dbReference type="GO" id="GO:0050660">
    <property type="term" value="F:flavin adenine dinucleotide binding"/>
    <property type="evidence" value="ECO:0007669"/>
    <property type="project" value="InterPro"/>
</dbReference>
<evidence type="ECO:0000259" key="9">
    <source>
        <dbReference type="Pfam" id="PF02771"/>
    </source>
</evidence>
<keyword evidence="4 6" id="KW-0274">FAD</keyword>
<dbReference type="PANTHER" id="PTHR43884:SF20">
    <property type="entry name" value="ACYL-COA DEHYDROGENASE FADE28"/>
    <property type="match status" value="1"/>
</dbReference>
<dbReference type="SUPFAM" id="SSF56645">
    <property type="entry name" value="Acyl-CoA dehydrogenase NM domain-like"/>
    <property type="match status" value="1"/>
</dbReference>
<dbReference type="Pfam" id="PF02771">
    <property type="entry name" value="Acyl-CoA_dh_N"/>
    <property type="match status" value="1"/>
</dbReference>
<dbReference type="InterPro" id="IPR006091">
    <property type="entry name" value="Acyl-CoA_Oxase/DH_mid-dom"/>
</dbReference>
<sequence>MNFELDMAQCLLRDNLDNFLARQYRFEARRQIVLGEPGWQPTLWRRFADELGLLGAGLPEQAGGSGGGAIEHMLVMEAFGKALVVEPYLECCVLAAGVLARSPGDAATALLARIAEGSAIVVPAWSEPVGGVATQARRTPDGWQLDGRKAVAVAAPWATHLIVSAQVEGTTGTSLFVVPRQAQGLALQSYPTIDGRRAADLECAGLALTAEALLGTAGASQALLEQMLDEGAAAVCAEALGVMARLHADTLAYVCERRQFGQAIAGFQVIQHRLVAMHLKIELARAATVFASLSLSKTARERALAVSTAKVTVAEACRFVAQNAVQLHGGMGMTDELPLGSYFKRATAIEREFGDVDHHLRRHARLERVAA</sequence>
<comment type="caution">
    <text evidence="10">The sequence shown here is derived from an EMBL/GenBank/DDBJ whole genome shotgun (WGS) entry which is preliminary data.</text>
</comment>
<dbReference type="RefSeq" id="WP_166253433.1">
    <property type="nucleotide sequence ID" value="NZ_JAAMOW010000003.1"/>
</dbReference>
<evidence type="ECO:0000256" key="3">
    <source>
        <dbReference type="ARBA" id="ARBA00022630"/>
    </source>
</evidence>
<comment type="similarity">
    <text evidence="2 6">Belongs to the acyl-CoA dehydrogenase family.</text>
</comment>
<accession>A0A6M2BQ24</accession>
<proteinExistence type="inferred from homology"/>
<feature type="domain" description="Acyl-CoA dehydrogenase/oxidase C-terminal" evidence="7">
    <location>
        <begin position="225"/>
        <end position="354"/>
    </location>
</feature>
<dbReference type="SUPFAM" id="SSF47203">
    <property type="entry name" value="Acyl-CoA dehydrogenase C-terminal domain-like"/>
    <property type="match status" value="1"/>
</dbReference>
<evidence type="ECO:0000259" key="8">
    <source>
        <dbReference type="Pfam" id="PF02770"/>
    </source>
</evidence>
<dbReference type="GO" id="GO:0003995">
    <property type="term" value="F:acyl-CoA dehydrogenase activity"/>
    <property type="evidence" value="ECO:0007669"/>
    <property type="project" value="TreeGrafter"/>
</dbReference>
<comment type="cofactor">
    <cofactor evidence="1 6">
        <name>FAD</name>
        <dbReference type="ChEBI" id="CHEBI:57692"/>
    </cofactor>
</comment>
<keyword evidence="11" id="KW-1185">Reference proteome</keyword>
<gene>
    <name evidence="10" type="ORF">G7Y85_06065</name>
</gene>
<dbReference type="Gene3D" id="2.40.110.10">
    <property type="entry name" value="Butyryl-CoA Dehydrogenase, subunit A, domain 2"/>
    <property type="match status" value="1"/>
</dbReference>
<dbReference type="InterPro" id="IPR046373">
    <property type="entry name" value="Acyl-CoA_Oxase/DH_mid-dom_sf"/>
</dbReference>
<feature type="domain" description="Acyl-CoA dehydrogenase/oxidase N-terminal" evidence="9">
    <location>
        <begin position="9"/>
        <end position="83"/>
    </location>
</feature>
<organism evidence="10 11">
    <name type="scientific">Solimonas terrae</name>
    <dbReference type="NCBI Taxonomy" id="1396819"/>
    <lineage>
        <taxon>Bacteria</taxon>
        <taxon>Pseudomonadati</taxon>
        <taxon>Pseudomonadota</taxon>
        <taxon>Gammaproteobacteria</taxon>
        <taxon>Nevskiales</taxon>
        <taxon>Nevskiaceae</taxon>
        <taxon>Solimonas</taxon>
    </lineage>
</organism>
<dbReference type="CDD" id="cd00567">
    <property type="entry name" value="ACAD"/>
    <property type="match status" value="1"/>
</dbReference>
<evidence type="ECO:0000256" key="4">
    <source>
        <dbReference type="ARBA" id="ARBA00022827"/>
    </source>
</evidence>
<evidence type="ECO:0000313" key="11">
    <source>
        <dbReference type="Proteomes" id="UP000472676"/>
    </source>
</evidence>
<dbReference type="InterPro" id="IPR009100">
    <property type="entry name" value="AcylCoA_DH/oxidase_NM_dom_sf"/>
</dbReference>
<evidence type="ECO:0000313" key="10">
    <source>
        <dbReference type="EMBL" id="NGY04321.1"/>
    </source>
</evidence>
<dbReference type="AlphaFoldDB" id="A0A6M2BQ24"/>
<name>A0A6M2BQ24_9GAMM</name>
<dbReference type="EMBL" id="JAAMOW010000003">
    <property type="protein sequence ID" value="NGY04321.1"/>
    <property type="molecule type" value="Genomic_DNA"/>
</dbReference>
<dbReference type="InterPro" id="IPR036250">
    <property type="entry name" value="AcylCo_DH-like_C"/>
</dbReference>
<keyword evidence="5 6" id="KW-0560">Oxidoreductase</keyword>
<dbReference type="Proteomes" id="UP000472676">
    <property type="component" value="Unassembled WGS sequence"/>
</dbReference>
<dbReference type="Gene3D" id="1.10.540.10">
    <property type="entry name" value="Acyl-CoA dehydrogenase/oxidase, N-terminal domain"/>
    <property type="match status" value="1"/>
</dbReference>
<dbReference type="Pfam" id="PF02770">
    <property type="entry name" value="Acyl-CoA_dh_M"/>
    <property type="match status" value="1"/>
</dbReference>
<dbReference type="InterPro" id="IPR037069">
    <property type="entry name" value="AcylCoA_DH/ox_N_sf"/>
</dbReference>
<dbReference type="InterPro" id="IPR009075">
    <property type="entry name" value="AcylCo_DH/oxidase_C"/>
</dbReference>
<dbReference type="PANTHER" id="PTHR43884">
    <property type="entry name" value="ACYL-COA DEHYDROGENASE"/>
    <property type="match status" value="1"/>
</dbReference>
<evidence type="ECO:0000256" key="1">
    <source>
        <dbReference type="ARBA" id="ARBA00001974"/>
    </source>
</evidence>
<evidence type="ECO:0000256" key="2">
    <source>
        <dbReference type="ARBA" id="ARBA00009347"/>
    </source>
</evidence>
<keyword evidence="3 6" id="KW-0285">Flavoprotein</keyword>
<dbReference type="Gene3D" id="1.20.140.10">
    <property type="entry name" value="Butyryl-CoA Dehydrogenase, subunit A, domain 3"/>
    <property type="match status" value="1"/>
</dbReference>
<reference evidence="10 11" key="1">
    <citation type="journal article" date="2014" name="Int. J. Syst. Evol. Microbiol.">
        <title>Solimonas terrae sp. nov., isolated from soil.</title>
        <authorList>
            <person name="Kim S.J."/>
            <person name="Moon J.Y."/>
            <person name="Weon H.Y."/>
            <person name="Ahn J.H."/>
            <person name="Chen W.M."/>
            <person name="Kwon S.W."/>
        </authorList>
    </citation>
    <scope>NUCLEOTIDE SEQUENCE [LARGE SCALE GENOMIC DNA]</scope>
    <source>
        <strain evidence="10 11">KIS83-12</strain>
    </source>
</reference>
<evidence type="ECO:0000256" key="5">
    <source>
        <dbReference type="ARBA" id="ARBA00023002"/>
    </source>
</evidence>
<evidence type="ECO:0000256" key="6">
    <source>
        <dbReference type="RuleBase" id="RU362125"/>
    </source>
</evidence>
<protein>
    <submittedName>
        <fullName evidence="10">Pimeloyl-CoA dehydrogenase small subunit</fullName>
    </submittedName>
</protein>
<dbReference type="InterPro" id="IPR013786">
    <property type="entry name" value="AcylCoA_DH/ox_N"/>
</dbReference>
<dbReference type="Pfam" id="PF00441">
    <property type="entry name" value="Acyl-CoA_dh_1"/>
    <property type="match status" value="1"/>
</dbReference>